<reference evidence="7 8" key="1">
    <citation type="submission" date="2018-08" db="EMBL/GenBank/DDBJ databases">
        <title>Genomic Encyclopedia of Type Strains, Phase IV (KMG-IV): sequencing the most valuable type-strain genomes for metagenomic binning, comparative biology and taxonomic classification.</title>
        <authorList>
            <person name="Goeker M."/>
        </authorList>
    </citation>
    <scope>NUCLEOTIDE SEQUENCE [LARGE SCALE GENOMIC DNA]</scope>
    <source>
        <strain evidence="7 8">DSM 25527</strain>
    </source>
</reference>
<evidence type="ECO:0000259" key="6">
    <source>
        <dbReference type="Pfam" id="PF05433"/>
    </source>
</evidence>
<dbReference type="Pfam" id="PF05433">
    <property type="entry name" value="Rick_17kDa_Anti"/>
    <property type="match status" value="1"/>
</dbReference>
<evidence type="ECO:0000256" key="1">
    <source>
        <dbReference type="ARBA" id="ARBA00004459"/>
    </source>
</evidence>
<name>A0A397NWR3_9SPHN</name>
<evidence type="ECO:0000256" key="5">
    <source>
        <dbReference type="SAM" id="SignalP"/>
    </source>
</evidence>
<keyword evidence="8" id="KW-1185">Reference proteome</keyword>
<evidence type="ECO:0000256" key="2">
    <source>
        <dbReference type="ARBA" id="ARBA00008681"/>
    </source>
</evidence>
<comment type="similarity">
    <text evidence="2">Belongs to the rickettsiale 17 kDa surface antigen family.</text>
</comment>
<evidence type="ECO:0000313" key="8">
    <source>
        <dbReference type="Proteomes" id="UP000266568"/>
    </source>
</evidence>
<dbReference type="AlphaFoldDB" id="A0A397NWR3"/>
<feature type="chain" id="PRO_5017266118" description="17 kDa surface antigen" evidence="5">
    <location>
        <begin position="21"/>
        <end position="130"/>
    </location>
</feature>
<dbReference type="GO" id="GO:0009279">
    <property type="term" value="C:cell outer membrane"/>
    <property type="evidence" value="ECO:0007669"/>
    <property type="project" value="UniProtKB-SubCell"/>
</dbReference>
<proteinExistence type="inferred from homology"/>
<accession>A0A397NWR3</accession>
<dbReference type="EMBL" id="QXDC01000004">
    <property type="protein sequence ID" value="RIA37831.1"/>
    <property type="molecule type" value="Genomic_DNA"/>
</dbReference>
<evidence type="ECO:0000313" key="7">
    <source>
        <dbReference type="EMBL" id="RIA37831.1"/>
    </source>
</evidence>
<feature type="signal peptide" evidence="5">
    <location>
        <begin position="1"/>
        <end position="20"/>
    </location>
</feature>
<evidence type="ECO:0000256" key="4">
    <source>
        <dbReference type="ARBA" id="ARBA00023288"/>
    </source>
</evidence>
<organism evidence="7 8">
    <name type="scientific">Hephaestia caeni</name>
    <dbReference type="NCBI Taxonomy" id="645617"/>
    <lineage>
        <taxon>Bacteria</taxon>
        <taxon>Pseudomonadati</taxon>
        <taxon>Pseudomonadota</taxon>
        <taxon>Alphaproteobacteria</taxon>
        <taxon>Sphingomonadales</taxon>
        <taxon>Sphingomonadaceae</taxon>
        <taxon>Hephaestia</taxon>
    </lineage>
</organism>
<keyword evidence="5" id="KW-0732">Signal</keyword>
<dbReference type="PROSITE" id="PS51257">
    <property type="entry name" value="PROKAR_LIPOPROTEIN"/>
    <property type="match status" value="1"/>
</dbReference>
<comment type="subcellular location">
    <subcellularLocation>
        <location evidence="1">Cell outer membrane</location>
        <topology evidence="1">Lipid-anchor</topology>
    </subcellularLocation>
</comment>
<comment type="caution">
    <text evidence="7">The sequence shown here is derived from an EMBL/GenBank/DDBJ whole genome shotgun (WGS) entry which is preliminary data.</text>
</comment>
<gene>
    <name evidence="7" type="ORF">DFR49_3719</name>
</gene>
<dbReference type="Proteomes" id="UP000266568">
    <property type="component" value="Unassembled WGS sequence"/>
</dbReference>
<keyword evidence="4" id="KW-0449">Lipoprotein</keyword>
<sequence>MKPIWIALGAVSLLSLGACAEGYGNDSRYGPGYYNQAPQGNYDAYRHYRNDSRYRERRLSREDRVYRGSDGRYYCKRDDGTTGLIVGALGGGVLGNVIAPGGSGLLGTLLGAGAGALVGQAIDKGDAKCR</sequence>
<feature type="domain" description="Glycine zipper 2TM" evidence="6">
    <location>
        <begin position="83"/>
        <end position="122"/>
    </location>
</feature>
<dbReference type="InterPro" id="IPR008816">
    <property type="entry name" value="Gly_zipper_2TM_dom"/>
</dbReference>
<protein>
    <recommendedName>
        <fullName evidence="3">17 kDa surface antigen</fullName>
    </recommendedName>
</protein>
<evidence type="ECO:0000256" key="3">
    <source>
        <dbReference type="ARBA" id="ARBA00015281"/>
    </source>
</evidence>